<dbReference type="EMBL" id="JAYKXN010000004">
    <property type="protein sequence ID" value="KAK7292814.1"/>
    <property type="molecule type" value="Genomic_DNA"/>
</dbReference>
<dbReference type="Pfam" id="PF14541">
    <property type="entry name" value="TAXi_C"/>
    <property type="match status" value="1"/>
</dbReference>
<dbReference type="GO" id="GO:0006508">
    <property type="term" value="P:proteolysis"/>
    <property type="evidence" value="ECO:0007669"/>
    <property type="project" value="UniProtKB-KW"/>
</dbReference>
<evidence type="ECO:0000256" key="1">
    <source>
        <dbReference type="ARBA" id="ARBA00007447"/>
    </source>
</evidence>
<feature type="active site" evidence="5">
    <location>
        <position position="358"/>
    </location>
</feature>
<evidence type="ECO:0000256" key="4">
    <source>
        <dbReference type="ARBA" id="ARBA00022801"/>
    </source>
</evidence>
<dbReference type="PROSITE" id="PS00141">
    <property type="entry name" value="ASP_PROTEASE"/>
    <property type="match status" value="2"/>
</dbReference>
<dbReference type="CDD" id="cd05472">
    <property type="entry name" value="cnd41_like"/>
    <property type="match status" value="1"/>
</dbReference>
<accession>A0AAN9J6V1</accession>
<comment type="caution">
    <text evidence="10">The sequence shown here is derived from an EMBL/GenBank/DDBJ whole genome shotgun (WGS) entry which is preliminary data.</text>
</comment>
<evidence type="ECO:0000313" key="11">
    <source>
        <dbReference type="Proteomes" id="UP001359559"/>
    </source>
</evidence>
<proteinExistence type="inferred from homology"/>
<dbReference type="InterPro" id="IPR001461">
    <property type="entry name" value="Aspartic_peptidase_A1"/>
</dbReference>
<feature type="region of interest" description="Disordered" evidence="7">
    <location>
        <begin position="46"/>
        <end position="66"/>
    </location>
</feature>
<feature type="domain" description="Peptidase A1" evidence="9">
    <location>
        <begin position="135"/>
        <end position="473"/>
    </location>
</feature>
<dbReference type="PRINTS" id="PR00792">
    <property type="entry name" value="PEPSIN"/>
</dbReference>
<dbReference type="InterPro" id="IPR001969">
    <property type="entry name" value="Aspartic_peptidase_AS"/>
</dbReference>
<evidence type="ECO:0000256" key="8">
    <source>
        <dbReference type="SAM" id="SignalP"/>
    </source>
</evidence>
<evidence type="ECO:0000313" key="10">
    <source>
        <dbReference type="EMBL" id="KAK7292814.1"/>
    </source>
</evidence>
<dbReference type="InterPro" id="IPR032861">
    <property type="entry name" value="TAXi_N"/>
</dbReference>
<evidence type="ECO:0000256" key="3">
    <source>
        <dbReference type="ARBA" id="ARBA00022729"/>
    </source>
</evidence>
<keyword evidence="6" id="KW-0064">Aspartyl protease</keyword>
<keyword evidence="11" id="KW-1185">Reference proteome</keyword>
<evidence type="ECO:0000256" key="6">
    <source>
        <dbReference type="RuleBase" id="RU000454"/>
    </source>
</evidence>
<dbReference type="InterPro" id="IPR033121">
    <property type="entry name" value="PEPTIDASE_A1"/>
</dbReference>
<dbReference type="GO" id="GO:0004190">
    <property type="term" value="F:aspartic-type endopeptidase activity"/>
    <property type="evidence" value="ECO:0007669"/>
    <property type="project" value="UniProtKB-KW"/>
</dbReference>
<evidence type="ECO:0000256" key="5">
    <source>
        <dbReference type="PIRSR" id="PIRSR601461-1"/>
    </source>
</evidence>
<dbReference type="InterPro" id="IPR021109">
    <property type="entry name" value="Peptidase_aspartic_dom_sf"/>
</dbReference>
<reference evidence="10 11" key="1">
    <citation type="submission" date="2024-01" db="EMBL/GenBank/DDBJ databases">
        <title>The genomes of 5 underutilized Papilionoideae crops provide insights into root nodulation and disease resistance.</title>
        <authorList>
            <person name="Yuan L."/>
        </authorList>
    </citation>
    <scope>NUCLEOTIDE SEQUENCE [LARGE SCALE GENOMIC DNA]</scope>
    <source>
        <strain evidence="10">LY-2023</strain>
        <tissue evidence="10">Leaf</tissue>
    </source>
</reference>
<evidence type="ECO:0000256" key="7">
    <source>
        <dbReference type="SAM" id="MobiDB-lite"/>
    </source>
</evidence>
<keyword evidence="4 6" id="KW-0378">Hydrolase</keyword>
<comment type="similarity">
    <text evidence="1 6">Belongs to the peptidase A1 family.</text>
</comment>
<dbReference type="InterPro" id="IPR032799">
    <property type="entry name" value="TAXi_C"/>
</dbReference>
<keyword evidence="3 8" id="KW-0732">Signal</keyword>
<dbReference type="PROSITE" id="PS51767">
    <property type="entry name" value="PEPTIDASE_A1"/>
    <property type="match status" value="1"/>
</dbReference>
<dbReference type="Gene3D" id="2.40.70.10">
    <property type="entry name" value="Acid Proteases"/>
    <property type="match status" value="2"/>
</dbReference>
<evidence type="ECO:0000256" key="2">
    <source>
        <dbReference type="ARBA" id="ARBA00022670"/>
    </source>
</evidence>
<evidence type="ECO:0000259" key="9">
    <source>
        <dbReference type="PROSITE" id="PS51767"/>
    </source>
</evidence>
<keyword evidence="2 6" id="KW-0645">Protease</keyword>
<dbReference type="InterPro" id="IPR033873">
    <property type="entry name" value="CND41-like"/>
</dbReference>
<sequence>MEPKPKTTIFFSILAIFLCVSAASNHPHHFQTQTLLLRTLPHPPTLSWPESDSTTEPDPDESSSSTTLSLHHIDALSINKTPQQLFKLRLQRDAARVKTLTSLASKPFNKTQTPGSGSAFSSSIISGLAQGSGEYFTRLGVGTPPRNVYMVLDTGSDVVWLQCAPCSKCYSQTDPVFDPTKSKSFTGIPCSSPLCRRLDSPGCNNKNNVCQYEVSYGDGSYTFGDFSTETLTFRRTGVARVALGCGHDNEGLFVGAAGLLGLGRGKLSFPSQTGNRFNNKFSYCLADRTASAKPSSVVFGDSAVSRTARFTPLIVNPKLDTFYYVELVGISIGGTLVRGISASLFRLDQTGNGGVIIDSGTSVTRLTQPAYVAFRNAFRVGAAHLKRAPEVSLFDTCYDLSGMKEVKVPTVVLHFRGADVSLPASNYLIPVDNKGSYCFAFAGTMSGLSIIGNIQQQGFRVVFDLAGSRVGFAPRGCE</sequence>
<dbReference type="PANTHER" id="PTHR13683">
    <property type="entry name" value="ASPARTYL PROTEASES"/>
    <property type="match status" value="1"/>
</dbReference>
<feature type="chain" id="PRO_5043027321" description="Peptidase A1 domain-containing protein" evidence="8">
    <location>
        <begin position="23"/>
        <end position="478"/>
    </location>
</feature>
<feature type="active site" evidence="5">
    <location>
        <position position="153"/>
    </location>
</feature>
<gene>
    <name evidence="10" type="ORF">RJT34_15668</name>
</gene>
<dbReference type="AlphaFoldDB" id="A0AAN9J6V1"/>
<name>A0AAN9J6V1_CLITE</name>
<dbReference type="FunFam" id="2.40.70.10:FF:000010">
    <property type="entry name" value="Aspartyl protease family protein 2"/>
    <property type="match status" value="1"/>
</dbReference>
<protein>
    <recommendedName>
        <fullName evidence="9">Peptidase A1 domain-containing protein</fullName>
    </recommendedName>
</protein>
<organism evidence="10 11">
    <name type="scientific">Clitoria ternatea</name>
    <name type="common">Butterfly pea</name>
    <dbReference type="NCBI Taxonomy" id="43366"/>
    <lineage>
        <taxon>Eukaryota</taxon>
        <taxon>Viridiplantae</taxon>
        <taxon>Streptophyta</taxon>
        <taxon>Embryophyta</taxon>
        <taxon>Tracheophyta</taxon>
        <taxon>Spermatophyta</taxon>
        <taxon>Magnoliopsida</taxon>
        <taxon>eudicotyledons</taxon>
        <taxon>Gunneridae</taxon>
        <taxon>Pentapetalae</taxon>
        <taxon>rosids</taxon>
        <taxon>fabids</taxon>
        <taxon>Fabales</taxon>
        <taxon>Fabaceae</taxon>
        <taxon>Papilionoideae</taxon>
        <taxon>50 kb inversion clade</taxon>
        <taxon>NPAAA clade</taxon>
        <taxon>indigoferoid/millettioid clade</taxon>
        <taxon>Phaseoleae</taxon>
        <taxon>Clitoria</taxon>
    </lineage>
</organism>
<dbReference type="SUPFAM" id="SSF50630">
    <property type="entry name" value="Acid proteases"/>
    <property type="match status" value="1"/>
</dbReference>
<dbReference type="Pfam" id="PF14543">
    <property type="entry name" value="TAXi_N"/>
    <property type="match status" value="1"/>
</dbReference>
<feature type="signal peptide" evidence="8">
    <location>
        <begin position="1"/>
        <end position="22"/>
    </location>
</feature>
<dbReference type="PANTHER" id="PTHR13683:SF679">
    <property type="entry name" value="ASPARTYL PROTEASE FAMILY PROTEIN 2"/>
    <property type="match status" value="1"/>
</dbReference>
<dbReference type="Proteomes" id="UP001359559">
    <property type="component" value="Unassembled WGS sequence"/>
</dbReference>
<dbReference type="FunFam" id="2.40.70.10:FF:000019">
    <property type="entry name" value="aspartyl protease family protein 2"/>
    <property type="match status" value="1"/>
</dbReference>